<dbReference type="GO" id="GO:0006304">
    <property type="term" value="P:DNA modification"/>
    <property type="evidence" value="ECO:0007669"/>
    <property type="project" value="InterPro"/>
</dbReference>
<dbReference type="PRINTS" id="PR00507">
    <property type="entry name" value="N12N6MTFRASE"/>
</dbReference>
<dbReference type="GO" id="GO:0009007">
    <property type="term" value="F:site-specific DNA-methyltransferase (adenine-specific) activity"/>
    <property type="evidence" value="ECO:0007669"/>
    <property type="project" value="UniProtKB-EC"/>
</dbReference>
<sequence>MLQLIFPFLKRNLPQDPFLINRIFVSIYLIYNKVEAYNQFIERYVISETDKDYEELGKVLAFLDKQNVKMINLEDMIKLFEFVISPSDRIVTGAIYTPKKIRKYILDACLRKNTDLLQIRVADIACGCGGFLMDAARMIHRTTKMPYRDIFKRCIYGIDIQNYSIERCQILLNLLALTEGEVVDFEFNLLCADTLDFKSDEWNSNFDHFDVIVGNPPYVCGRNMEDDTRLKTKWYEVCDSGSTDLYIPFFQIAVEMLNDEGKIGYITMNSFLKSLNARKLRAFFVDNQFDIHIVDFRGYQVFKGKSTYTCLFFLEKEKSKALHYSCDEQVKLAKRMHYEDIPWNLLDAEKGWNLNQNKVANKIESVGTPLFEFCQTRHGIATLSNKTYIFLPNKEDDKYYYLEKEDVSYPIEKTLCKDIVNSNKLNSEKALVDLVHKAIFPYVIDKSGKAVLIKEEVIQAKYPCAYSYLQSQRETLDKRDKGKVGDYPAWYAYGRTQSLVMPAIKIFFPKIANKPLNCVIVENSNLLLYNGMAFVGDDMRKMKILQKVLESDIFWNYVVANSKPYTSGYYSLNGSNIKNFGVPKFTKAEEEELLRLEDKGAVNQWLSSFYE</sequence>
<evidence type="ECO:0000256" key="5">
    <source>
        <dbReference type="ARBA" id="ARBA00047942"/>
    </source>
</evidence>
<keyword evidence="4" id="KW-0949">S-adenosyl-L-methionine</keyword>
<name>A0AA92SX99_9BACT</name>
<feature type="domain" description="Type II methyltransferase M.TaqI-like" evidence="6">
    <location>
        <begin position="154"/>
        <end position="302"/>
    </location>
</feature>
<evidence type="ECO:0000256" key="4">
    <source>
        <dbReference type="ARBA" id="ARBA00022691"/>
    </source>
</evidence>
<dbReference type="Pfam" id="PF07669">
    <property type="entry name" value="Eco57I"/>
    <property type="match status" value="1"/>
</dbReference>
<dbReference type="EMBL" id="QSSA01000027">
    <property type="protein sequence ID" value="RGL57404.1"/>
    <property type="molecule type" value="Genomic_DNA"/>
</dbReference>
<evidence type="ECO:0000256" key="3">
    <source>
        <dbReference type="ARBA" id="ARBA00022679"/>
    </source>
</evidence>
<dbReference type="InterPro" id="IPR029063">
    <property type="entry name" value="SAM-dependent_MTases_sf"/>
</dbReference>
<dbReference type="AlphaFoldDB" id="A0AA92SX99"/>
<keyword evidence="3" id="KW-0808">Transferase</keyword>
<evidence type="ECO:0000259" key="6">
    <source>
        <dbReference type="Pfam" id="PF07669"/>
    </source>
</evidence>
<dbReference type="InterPro" id="IPR002052">
    <property type="entry name" value="DNA_methylase_N6_adenine_CS"/>
</dbReference>
<dbReference type="GO" id="GO:0003676">
    <property type="term" value="F:nucleic acid binding"/>
    <property type="evidence" value="ECO:0007669"/>
    <property type="project" value="InterPro"/>
</dbReference>
<organism evidence="7 8">
    <name type="scientific">Segatella copri</name>
    <dbReference type="NCBI Taxonomy" id="165179"/>
    <lineage>
        <taxon>Bacteria</taxon>
        <taxon>Pseudomonadati</taxon>
        <taxon>Bacteroidota</taxon>
        <taxon>Bacteroidia</taxon>
        <taxon>Bacteroidales</taxon>
        <taxon>Prevotellaceae</taxon>
        <taxon>Segatella</taxon>
    </lineage>
</organism>
<dbReference type="InterPro" id="IPR011639">
    <property type="entry name" value="MethylTrfase_TaqI-like_dom"/>
</dbReference>
<dbReference type="CDD" id="cd02440">
    <property type="entry name" value="AdoMet_MTases"/>
    <property type="match status" value="1"/>
</dbReference>
<comment type="catalytic activity">
    <reaction evidence="5">
        <text>a 2'-deoxyadenosine in DNA + S-adenosyl-L-methionine = an N(6)-methyl-2'-deoxyadenosine in DNA + S-adenosyl-L-homocysteine + H(+)</text>
        <dbReference type="Rhea" id="RHEA:15197"/>
        <dbReference type="Rhea" id="RHEA-COMP:12418"/>
        <dbReference type="Rhea" id="RHEA-COMP:12419"/>
        <dbReference type="ChEBI" id="CHEBI:15378"/>
        <dbReference type="ChEBI" id="CHEBI:57856"/>
        <dbReference type="ChEBI" id="CHEBI:59789"/>
        <dbReference type="ChEBI" id="CHEBI:90615"/>
        <dbReference type="ChEBI" id="CHEBI:90616"/>
        <dbReference type="EC" id="2.1.1.72"/>
    </reaction>
</comment>
<gene>
    <name evidence="7" type="ORF">DXC61_11680</name>
</gene>
<dbReference type="Gene3D" id="3.40.50.150">
    <property type="entry name" value="Vaccinia Virus protein VP39"/>
    <property type="match status" value="1"/>
</dbReference>
<dbReference type="GO" id="GO:0032259">
    <property type="term" value="P:methylation"/>
    <property type="evidence" value="ECO:0007669"/>
    <property type="project" value="UniProtKB-KW"/>
</dbReference>
<keyword evidence="2 7" id="KW-0489">Methyltransferase</keyword>
<dbReference type="Proteomes" id="UP000261187">
    <property type="component" value="Unassembled WGS sequence"/>
</dbReference>
<dbReference type="InterPro" id="IPR050953">
    <property type="entry name" value="N4_N6_ade-DNA_methylase"/>
</dbReference>
<protein>
    <recommendedName>
        <fullName evidence="1">site-specific DNA-methyltransferase (adenine-specific)</fullName>
        <ecNumber evidence="1">2.1.1.72</ecNumber>
    </recommendedName>
</protein>
<dbReference type="PANTHER" id="PTHR33841:SF1">
    <property type="entry name" value="DNA METHYLTRANSFERASE A"/>
    <property type="match status" value="1"/>
</dbReference>
<accession>A0AA92SX99</accession>
<comment type="caution">
    <text evidence="7">The sequence shown here is derived from an EMBL/GenBank/DDBJ whole genome shotgun (WGS) entry which is preliminary data.</text>
</comment>
<dbReference type="EC" id="2.1.1.72" evidence="1"/>
<evidence type="ECO:0000313" key="8">
    <source>
        <dbReference type="Proteomes" id="UP000261187"/>
    </source>
</evidence>
<evidence type="ECO:0000256" key="2">
    <source>
        <dbReference type="ARBA" id="ARBA00022603"/>
    </source>
</evidence>
<dbReference type="SUPFAM" id="SSF53335">
    <property type="entry name" value="S-adenosyl-L-methionine-dependent methyltransferases"/>
    <property type="match status" value="1"/>
</dbReference>
<dbReference type="PANTHER" id="PTHR33841">
    <property type="entry name" value="DNA METHYLTRANSFERASE YEEA-RELATED"/>
    <property type="match status" value="1"/>
</dbReference>
<proteinExistence type="predicted"/>
<evidence type="ECO:0000313" key="7">
    <source>
        <dbReference type="EMBL" id="RGL57404.1"/>
    </source>
</evidence>
<dbReference type="PROSITE" id="PS00092">
    <property type="entry name" value="N6_MTASE"/>
    <property type="match status" value="1"/>
</dbReference>
<reference evidence="7 8" key="1">
    <citation type="submission" date="2018-08" db="EMBL/GenBank/DDBJ databases">
        <title>A genome reference for cultivated species of the human gut microbiota.</title>
        <authorList>
            <person name="Zou Y."/>
            <person name="Xue W."/>
            <person name="Luo G."/>
        </authorList>
    </citation>
    <scope>NUCLEOTIDE SEQUENCE [LARGE SCALE GENOMIC DNA]</scope>
    <source>
        <strain evidence="7 8">TF06-40</strain>
    </source>
</reference>
<evidence type="ECO:0000256" key="1">
    <source>
        <dbReference type="ARBA" id="ARBA00011900"/>
    </source>
</evidence>